<dbReference type="AlphaFoldDB" id="A0A8J2PKM7"/>
<accession>A0A8J2PKM7</accession>
<sequence>MLTFFLCCSDSSVWNARLISTTRYWNQAWAFNLQFYGGTNIFARDLPQTTGPRLPAGFEPAREDPIGLAVQRLNHSAKAASLAVVALKPYLVPIPQV</sequence>
<gene>
    <name evidence="1" type="ORF">AFUS01_LOCUS43830</name>
</gene>
<proteinExistence type="predicted"/>
<evidence type="ECO:0000313" key="2">
    <source>
        <dbReference type="Proteomes" id="UP000708208"/>
    </source>
</evidence>
<organism evidence="1 2">
    <name type="scientific">Allacma fusca</name>
    <dbReference type="NCBI Taxonomy" id="39272"/>
    <lineage>
        <taxon>Eukaryota</taxon>
        <taxon>Metazoa</taxon>
        <taxon>Ecdysozoa</taxon>
        <taxon>Arthropoda</taxon>
        <taxon>Hexapoda</taxon>
        <taxon>Collembola</taxon>
        <taxon>Symphypleona</taxon>
        <taxon>Sminthuridae</taxon>
        <taxon>Allacma</taxon>
    </lineage>
</organism>
<protein>
    <submittedName>
        <fullName evidence="1">Uncharacterized protein</fullName>
    </submittedName>
</protein>
<dbReference type="EMBL" id="CAJVCH010570186">
    <property type="protein sequence ID" value="CAG7834313.1"/>
    <property type="molecule type" value="Genomic_DNA"/>
</dbReference>
<dbReference type="Proteomes" id="UP000708208">
    <property type="component" value="Unassembled WGS sequence"/>
</dbReference>
<comment type="caution">
    <text evidence="1">The sequence shown here is derived from an EMBL/GenBank/DDBJ whole genome shotgun (WGS) entry which is preliminary data.</text>
</comment>
<name>A0A8J2PKM7_9HEXA</name>
<keyword evidence="2" id="KW-1185">Reference proteome</keyword>
<evidence type="ECO:0000313" key="1">
    <source>
        <dbReference type="EMBL" id="CAG7834313.1"/>
    </source>
</evidence>
<reference evidence="1" key="1">
    <citation type="submission" date="2021-06" db="EMBL/GenBank/DDBJ databases">
        <authorList>
            <person name="Hodson N. C."/>
            <person name="Mongue J. A."/>
            <person name="Jaron S. K."/>
        </authorList>
    </citation>
    <scope>NUCLEOTIDE SEQUENCE</scope>
</reference>